<evidence type="ECO:0000313" key="2">
    <source>
        <dbReference type="EMBL" id="AEW86586.2"/>
    </source>
</evidence>
<dbReference type="Proteomes" id="UP000005638">
    <property type="component" value="Chromosome"/>
</dbReference>
<dbReference type="AlphaFoldDB" id="G8X9M3"/>
<dbReference type="HOGENOM" id="CLU_042767_0_0_10"/>
<feature type="domain" description="Transposase IS204/IS1001/IS1096/IS1165 DDE" evidence="1">
    <location>
        <begin position="7"/>
        <end position="258"/>
    </location>
</feature>
<dbReference type="STRING" id="1041826.FCOL_08875"/>
<name>G8X9M3_FLACA</name>
<dbReference type="PANTHER" id="PTHR33498:SF1">
    <property type="entry name" value="TRANSPOSASE FOR INSERTION SEQUENCE ELEMENT IS1557"/>
    <property type="match status" value="1"/>
</dbReference>
<evidence type="ECO:0000313" key="3">
    <source>
        <dbReference type="Proteomes" id="UP000005638"/>
    </source>
</evidence>
<dbReference type="PANTHER" id="PTHR33498">
    <property type="entry name" value="TRANSPOSASE FOR INSERTION SEQUENCE ELEMENT IS1557"/>
    <property type="match status" value="1"/>
</dbReference>
<sequence length="264" mass="31152">MSKGELYTFVTNKQGRGKKKSLVAVIKGTKSHDIIDVVTKIPLSHRKQVKSITLDMANNMQSASRMCFPESYLVTDRFHVVKLVMEALQHLRIKYRWEEIEKENQAIKKAKEQAIKYIPITFENQDTPKQLLARCRYIIAKKPNQWTETQKVRAQILFQHYPLIHQAYKHTQEFRNIYEYTSKEEAKQKILNWISKTKELKMTVFNTVANSLNYHLETIANFFVKKHTNANAESFNSKIKLFRANQRGVVDTKFFLFRMEKLFA</sequence>
<dbReference type="eggNOG" id="COG3464">
    <property type="taxonomic scope" value="Bacteria"/>
</dbReference>
<dbReference type="InterPro" id="IPR002560">
    <property type="entry name" value="Transposase_DDE"/>
</dbReference>
<reference evidence="2 3" key="1">
    <citation type="journal article" date="2012" name="J. Bacteriol.">
        <title>Genome Sequence of the Fish Pathogen Flavobacterium columnare ATCC 49512.</title>
        <authorList>
            <person name="Tekedar H.C."/>
            <person name="Karsi A."/>
            <person name="Gillaspy A.F."/>
            <person name="Dyer D.W."/>
            <person name="Benton N.R."/>
            <person name="Zaitshik J."/>
            <person name="Vamenta S."/>
            <person name="Banes M.M."/>
            <person name="Gulsoy N."/>
            <person name="Aboko-Cole M."/>
            <person name="Waldbieser G.C."/>
            <person name="Lawrence M.L."/>
        </authorList>
    </citation>
    <scope>NUCLEOTIDE SEQUENCE [LARGE SCALE GENOMIC DNA]</scope>
    <source>
        <strain evidence="3">ATCC 49512 / CIP 103533 / TG 44/87</strain>
    </source>
</reference>
<organism evidence="2 3">
    <name type="scientific">Flavobacterium columnare (strain ATCC 49512 / CIP 103533 / TG 44/87)</name>
    <dbReference type="NCBI Taxonomy" id="1041826"/>
    <lineage>
        <taxon>Bacteria</taxon>
        <taxon>Pseudomonadati</taxon>
        <taxon>Bacteroidota</taxon>
        <taxon>Flavobacteriia</taxon>
        <taxon>Flavobacteriales</taxon>
        <taxon>Flavobacteriaceae</taxon>
        <taxon>Flavobacterium</taxon>
    </lineage>
</organism>
<dbReference type="InterPro" id="IPR047951">
    <property type="entry name" value="Transpos_ISL3"/>
</dbReference>
<protein>
    <submittedName>
        <fullName evidence="2">Transposase, ISL3 family protein</fullName>
    </submittedName>
</protein>
<accession>G8X9M3</accession>
<proteinExistence type="predicted"/>
<evidence type="ECO:0000259" key="1">
    <source>
        <dbReference type="Pfam" id="PF01610"/>
    </source>
</evidence>
<keyword evidence="3" id="KW-1185">Reference proteome</keyword>
<dbReference type="Pfam" id="PF01610">
    <property type="entry name" value="DDE_Tnp_ISL3"/>
    <property type="match status" value="1"/>
</dbReference>
<gene>
    <name evidence="2" type="ordered locus">FCOL_08875</name>
</gene>
<dbReference type="EMBL" id="CP003222">
    <property type="protein sequence ID" value="AEW86586.2"/>
    <property type="molecule type" value="Genomic_DNA"/>
</dbReference>
<dbReference type="KEGG" id="fco:FCOL_08875"/>